<comment type="similarity">
    <text evidence="1">Belongs to the carnitine/choline acetyltransferase family.</text>
</comment>
<dbReference type="Proteomes" id="UP001165289">
    <property type="component" value="Unassembled WGS sequence"/>
</dbReference>
<evidence type="ECO:0000313" key="6">
    <source>
        <dbReference type="EMBL" id="KAI6654951.1"/>
    </source>
</evidence>
<evidence type="ECO:0000256" key="3">
    <source>
        <dbReference type="ARBA" id="ARBA00023315"/>
    </source>
</evidence>
<dbReference type="InterPro" id="IPR039551">
    <property type="entry name" value="Cho/carn_acyl_trans"/>
</dbReference>
<dbReference type="InterPro" id="IPR000542">
    <property type="entry name" value="Carn_acyl_trans"/>
</dbReference>
<dbReference type="SUPFAM" id="SSF52777">
    <property type="entry name" value="CoA-dependent acyltransferases"/>
    <property type="match status" value="2"/>
</dbReference>
<sequence>MLPKLSVPGLNSSLDRFLTALKPLLTPKEYKETVWITKKFAKEEGPILQESLMKLSKVTENWATHVWLHTRYLTNRTPLQVTNGSSSIGKNINWVTKEDMLNTLSKYILYLTKLLRNIGADKYPWERLNSVPFCTQQFKDMVGGHRLPGLKIDSYKYSPHSNHIVVMYAGSIYKVPVSTGDRIATLHEIYHLLSRVFEPRHEGASLGLLTALDRDSWYTVREHLKLSPVNTASLTTIEECLFGLCIDDSPSEGITTLMKQSRFGDRKGNFQFFNRWYGIATQTAFTGDGYYSWVSEHSMFDGGVIALFWDLSMTLDSTDPIIDGASTQLQIERLQWEVTPFIASHLEVARSTLSKCYDKYDIHTFQFCNYGKDFVKNSGLYFHGYMQLALQLAYYRSSQKLFTSYTPVGLTQFKGGRLEQARTTTLESVEFIMAMSGNRKYTRKDKFNLMAQATERHKIIVTETSKGNVFLKHLQALEMLEKDEGINSGFFKSKYFKIFAEPSLAAASVYSPVDGVGVYLPTAGEGYFMVFQPSNQHQLIDMAICGIADNSGNIPIAQFCESIDKALMDMKALIITNNISKL</sequence>
<evidence type="ECO:0000256" key="4">
    <source>
        <dbReference type="PIRSR" id="PIRSR600542-1"/>
    </source>
</evidence>
<dbReference type="Pfam" id="PF00755">
    <property type="entry name" value="Carn_acyltransf"/>
    <property type="match status" value="1"/>
</dbReference>
<keyword evidence="3" id="KW-0012">Acyltransferase</keyword>
<feature type="domain" description="Choline/carnitine acyltransferase" evidence="5">
    <location>
        <begin position="5"/>
        <end position="546"/>
    </location>
</feature>
<feature type="active site" description="Proton acceptor" evidence="4">
    <location>
        <position position="297"/>
    </location>
</feature>
<evidence type="ECO:0000313" key="7">
    <source>
        <dbReference type="Proteomes" id="UP001165289"/>
    </source>
</evidence>
<dbReference type="Gene3D" id="3.30.559.70">
    <property type="entry name" value="Choline/Carnitine o-acyltransferase, domain 2"/>
    <property type="match status" value="1"/>
</dbReference>
<evidence type="ECO:0000256" key="1">
    <source>
        <dbReference type="ARBA" id="ARBA00005232"/>
    </source>
</evidence>
<dbReference type="EMBL" id="JAKMXF010000221">
    <property type="protein sequence ID" value="KAI6654951.1"/>
    <property type="molecule type" value="Genomic_DNA"/>
</dbReference>
<evidence type="ECO:0000256" key="2">
    <source>
        <dbReference type="ARBA" id="ARBA00022679"/>
    </source>
</evidence>
<keyword evidence="7" id="KW-1185">Reference proteome</keyword>
<proteinExistence type="inferred from homology"/>
<organism evidence="6 7">
    <name type="scientific">Oopsacas minuta</name>
    <dbReference type="NCBI Taxonomy" id="111878"/>
    <lineage>
        <taxon>Eukaryota</taxon>
        <taxon>Metazoa</taxon>
        <taxon>Porifera</taxon>
        <taxon>Hexactinellida</taxon>
        <taxon>Hexasterophora</taxon>
        <taxon>Lyssacinosida</taxon>
        <taxon>Leucopsacidae</taxon>
        <taxon>Oopsacas</taxon>
    </lineage>
</organism>
<dbReference type="Gene3D" id="3.30.559.10">
    <property type="entry name" value="Chloramphenicol acetyltransferase-like domain"/>
    <property type="match status" value="1"/>
</dbReference>
<dbReference type="InterPro" id="IPR023213">
    <property type="entry name" value="CAT-like_dom_sf"/>
</dbReference>
<name>A0AAV7K1E9_9METZ</name>
<evidence type="ECO:0000259" key="5">
    <source>
        <dbReference type="Pfam" id="PF00755"/>
    </source>
</evidence>
<keyword evidence="2" id="KW-0808">Transferase</keyword>
<accession>A0AAV7K1E9</accession>
<gene>
    <name evidence="6" type="ORF">LOD99_2829</name>
</gene>
<protein>
    <recommendedName>
        <fullName evidence="5">Choline/carnitine acyltransferase domain-containing protein</fullName>
    </recommendedName>
</protein>
<dbReference type="AlphaFoldDB" id="A0AAV7K1E9"/>
<comment type="caution">
    <text evidence="6">The sequence shown here is derived from an EMBL/GenBank/DDBJ whole genome shotgun (WGS) entry which is preliminary data.</text>
</comment>
<reference evidence="6 7" key="1">
    <citation type="journal article" date="2023" name="BMC Biol.">
        <title>The compact genome of the sponge Oopsacas minuta (Hexactinellida) is lacking key metazoan core genes.</title>
        <authorList>
            <person name="Santini S."/>
            <person name="Schenkelaars Q."/>
            <person name="Jourda C."/>
            <person name="Duchesne M."/>
            <person name="Belahbib H."/>
            <person name="Rocher C."/>
            <person name="Selva M."/>
            <person name="Riesgo A."/>
            <person name="Vervoort M."/>
            <person name="Leys S.P."/>
            <person name="Kodjabachian L."/>
            <person name="Le Bivic A."/>
            <person name="Borchiellini C."/>
            <person name="Claverie J.M."/>
            <person name="Renard E."/>
        </authorList>
    </citation>
    <scope>NUCLEOTIDE SEQUENCE [LARGE SCALE GENOMIC DNA]</scope>
    <source>
        <strain evidence="6">SPO-2</strain>
    </source>
</reference>
<dbReference type="PANTHER" id="PTHR22589">
    <property type="entry name" value="CARNITINE O-ACYLTRANSFERASE"/>
    <property type="match status" value="1"/>
</dbReference>
<dbReference type="GO" id="GO:0016746">
    <property type="term" value="F:acyltransferase activity"/>
    <property type="evidence" value="ECO:0007669"/>
    <property type="project" value="UniProtKB-KW"/>
</dbReference>
<dbReference type="InterPro" id="IPR042231">
    <property type="entry name" value="Cho/carn_acyl_trans_2"/>
</dbReference>